<evidence type="ECO:0000313" key="1">
    <source>
        <dbReference type="EMBL" id="KTF05240.1"/>
    </source>
</evidence>
<sequence length="52" mass="5719">MPSASLKALPSMDELRPRTVTDQIFDVLYDRVVNLTLPPGSKLSESEVAAQM</sequence>
<gene>
    <name evidence="1" type="ORF">MGSAQ_003264</name>
</gene>
<feature type="non-terminal residue" evidence="1">
    <location>
        <position position="52"/>
    </location>
</feature>
<dbReference type="AlphaFoldDB" id="A0A1B6NPC1"/>
<evidence type="ECO:0008006" key="2">
    <source>
        <dbReference type="Google" id="ProtNLM"/>
    </source>
</evidence>
<dbReference type="Gene3D" id="1.10.10.10">
    <property type="entry name" value="Winged helix-like DNA-binding domain superfamily/Winged helix DNA-binding domain"/>
    <property type="match status" value="1"/>
</dbReference>
<dbReference type="InterPro" id="IPR036388">
    <property type="entry name" value="WH-like_DNA-bd_sf"/>
</dbReference>
<accession>A0A1B6NPC1</accession>
<organism evidence="1">
    <name type="scientific">marine sediment metagenome</name>
    <dbReference type="NCBI Taxonomy" id="412755"/>
    <lineage>
        <taxon>unclassified sequences</taxon>
        <taxon>metagenomes</taxon>
        <taxon>ecological metagenomes</taxon>
    </lineage>
</organism>
<dbReference type="EMBL" id="AYSL01001915">
    <property type="protein sequence ID" value="KTF05240.1"/>
    <property type="molecule type" value="Genomic_DNA"/>
</dbReference>
<protein>
    <recommendedName>
        <fullName evidence="2">HTH gntR-type domain-containing protein</fullName>
    </recommendedName>
</protein>
<reference evidence="1" key="1">
    <citation type="submission" date="2013-11" db="EMBL/GenBank/DDBJ databases">
        <title>Microbial diversity, functional groups and degradation webs in Northern and Southern Mediterranean and Red Sea marine crude oil polluted sites.</title>
        <authorList>
            <person name="Daffonchio D."/>
            <person name="Mapelli F."/>
            <person name="Ferrer M."/>
            <person name="Richter M."/>
            <person name="Cherif A."/>
            <person name="Malkawi H.I."/>
            <person name="Yakimov M.M."/>
            <person name="Abdel-Fattah Y.R."/>
            <person name="Blaghen M."/>
            <person name="Golyshin P.N."/>
            <person name="Kalogerakis N."/>
            <person name="Boon N."/>
            <person name="Magagnini M."/>
            <person name="Fava F."/>
        </authorList>
    </citation>
    <scope>NUCLEOTIDE SEQUENCE</scope>
</reference>
<comment type="caution">
    <text evidence="1">The sequence shown here is derived from an EMBL/GenBank/DDBJ whole genome shotgun (WGS) entry which is preliminary data.</text>
</comment>
<name>A0A1B6NPC1_9ZZZZ</name>
<proteinExistence type="predicted"/>